<dbReference type="InterPro" id="IPR050194">
    <property type="entry name" value="Glycosyltransferase_grp1"/>
</dbReference>
<dbReference type="PANTHER" id="PTHR45947">
    <property type="entry name" value="SULFOQUINOVOSYL TRANSFERASE SQD2"/>
    <property type="match status" value="1"/>
</dbReference>
<dbReference type="AlphaFoldDB" id="A0AA45C539"/>
<protein>
    <submittedName>
        <fullName evidence="3">Glycosyltransferase involved in cell wall biosynthesis</fullName>
    </submittedName>
</protein>
<comment type="caution">
    <text evidence="3">The sequence shown here is derived from an EMBL/GenBank/DDBJ whole genome shotgun (WGS) entry which is preliminary data.</text>
</comment>
<dbReference type="SUPFAM" id="SSF53756">
    <property type="entry name" value="UDP-Glycosyltransferase/glycogen phosphorylase"/>
    <property type="match status" value="1"/>
</dbReference>
<dbReference type="Pfam" id="PF13439">
    <property type="entry name" value="Glyco_transf_4"/>
    <property type="match status" value="1"/>
</dbReference>
<feature type="domain" description="Glycosyltransferase subfamily 4-like N-terminal" evidence="2">
    <location>
        <begin position="17"/>
        <end position="179"/>
    </location>
</feature>
<dbReference type="PANTHER" id="PTHR45947:SF3">
    <property type="entry name" value="SULFOQUINOVOSYL TRANSFERASE SQD2"/>
    <property type="match status" value="1"/>
</dbReference>
<evidence type="ECO:0000313" key="4">
    <source>
        <dbReference type="Proteomes" id="UP000245921"/>
    </source>
</evidence>
<dbReference type="InterPro" id="IPR001296">
    <property type="entry name" value="Glyco_trans_1"/>
</dbReference>
<name>A0AA45C539_9BACT</name>
<dbReference type="GO" id="GO:0016757">
    <property type="term" value="F:glycosyltransferase activity"/>
    <property type="evidence" value="ECO:0007669"/>
    <property type="project" value="InterPro"/>
</dbReference>
<dbReference type="EMBL" id="QGGI01000020">
    <property type="protein sequence ID" value="PWJ88087.1"/>
    <property type="molecule type" value="Genomic_DNA"/>
</dbReference>
<proteinExistence type="predicted"/>
<evidence type="ECO:0000259" key="1">
    <source>
        <dbReference type="Pfam" id="PF00534"/>
    </source>
</evidence>
<dbReference type="Pfam" id="PF00534">
    <property type="entry name" value="Glycos_transf_1"/>
    <property type="match status" value="1"/>
</dbReference>
<dbReference type="Proteomes" id="UP000245921">
    <property type="component" value="Unassembled WGS sequence"/>
</dbReference>
<sequence>MSDIIRVLHVLGALNRGGAESMVMNLYRNMDRSKIQFDFVIHTDEDCDFNNEIRDLGGKIFSVPRYNGKNHFIYKKAWNDFFSNHSEYRIVHGHMRSTASIYLKIAKKYGLMTISHSHSTSSRGNFIEKKVKDIMQYPIRNIADYLFSCSDDSGKWLFGENVIKRNNYKVIKNAIETDKYIFDENKRNFFRNSLDLKDKFVIGHVGSFTEPKNHDFLIDVFLEVLKKKSNSVLLLLGDGKLKNNILKKAENLNILNKIFFIGVVSNVYDYMQAMDVFVFPSLWEGLPVTVIEAQASGLPCIVSDNVTKEVFITPNIISESLMKGSEYWADKILSFWNHERKNMKKYVENSGFDIKNSVKELYDFYKNLYFEV</sequence>
<reference evidence="3 4" key="1">
    <citation type="submission" date="2018-05" db="EMBL/GenBank/DDBJ databases">
        <title>Genomic Encyclopedia of Type Strains, Phase IV (KMG-IV): sequencing the most valuable type-strain genomes for metagenomic binning, comparative biology and taxonomic classification.</title>
        <authorList>
            <person name="Goeker M."/>
        </authorList>
    </citation>
    <scope>NUCLEOTIDE SEQUENCE [LARGE SCALE GENOMIC DNA]</scope>
    <source>
        <strain evidence="3 4">DSM 24906</strain>
    </source>
</reference>
<accession>A0AA45C539</accession>
<dbReference type="InterPro" id="IPR028098">
    <property type="entry name" value="Glyco_trans_4-like_N"/>
</dbReference>
<organism evidence="3 4">
    <name type="scientific">Oceanotoga teriensis</name>
    <dbReference type="NCBI Taxonomy" id="515440"/>
    <lineage>
        <taxon>Bacteria</taxon>
        <taxon>Thermotogati</taxon>
        <taxon>Thermotogota</taxon>
        <taxon>Thermotogae</taxon>
        <taxon>Petrotogales</taxon>
        <taxon>Petrotogaceae</taxon>
        <taxon>Oceanotoga</taxon>
    </lineage>
</organism>
<keyword evidence="4" id="KW-1185">Reference proteome</keyword>
<gene>
    <name evidence="3" type="ORF">C7380_12025</name>
</gene>
<evidence type="ECO:0000259" key="2">
    <source>
        <dbReference type="Pfam" id="PF13439"/>
    </source>
</evidence>
<evidence type="ECO:0000313" key="3">
    <source>
        <dbReference type="EMBL" id="PWJ88087.1"/>
    </source>
</evidence>
<dbReference type="Gene3D" id="3.40.50.2000">
    <property type="entry name" value="Glycogen Phosphorylase B"/>
    <property type="match status" value="2"/>
</dbReference>
<feature type="domain" description="Glycosyl transferase family 1" evidence="1">
    <location>
        <begin position="189"/>
        <end position="346"/>
    </location>
</feature>
<dbReference type="RefSeq" id="WP_109606019.1">
    <property type="nucleotide sequence ID" value="NZ_QGGI01000020.1"/>
</dbReference>